<evidence type="ECO:0000313" key="3">
    <source>
        <dbReference type="Proteomes" id="UP000054937"/>
    </source>
</evidence>
<comment type="caution">
    <text evidence="2">The sequence shown here is derived from an EMBL/GenBank/DDBJ whole genome shotgun (WGS) entry which is preliminary data.</text>
</comment>
<evidence type="ECO:0000256" key="1">
    <source>
        <dbReference type="SAM" id="Coils"/>
    </source>
</evidence>
<dbReference type="InParanoid" id="A0A0V0QIN7"/>
<dbReference type="EMBL" id="LDAU01000159">
    <property type="protein sequence ID" value="KRX01962.1"/>
    <property type="molecule type" value="Genomic_DNA"/>
</dbReference>
<keyword evidence="3" id="KW-1185">Reference proteome</keyword>
<evidence type="ECO:0000313" key="2">
    <source>
        <dbReference type="EMBL" id="KRX01962.1"/>
    </source>
</evidence>
<keyword evidence="1" id="KW-0175">Coiled coil</keyword>
<dbReference type="AlphaFoldDB" id="A0A0V0QIN7"/>
<gene>
    <name evidence="2" type="ORF">PPERSA_07607</name>
</gene>
<feature type="coiled-coil region" evidence="1">
    <location>
        <begin position="133"/>
        <end position="160"/>
    </location>
</feature>
<organism evidence="2 3">
    <name type="scientific">Pseudocohnilembus persalinus</name>
    <name type="common">Ciliate</name>
    <dbReference type="NCBI Taxonomy" id="266149"/>
    <lineage>
        <taxon>Eukaryota</taxon>
        <taxon>Sar</taxon>
        <taxon>Alveolata</taxon>
        <taxon>Ciliophora</taxon>
        <taxon>Intramacronucleata</taxon>
        <taxon>Oligohymenophorea</taxon>
        <taxon>Scuticociliatia</taxon>
        <taxon>Philasterida</taxon>
        <taxon>Pseudocohnilembidae</taxon>
        <taxon>Pseudocohnilembus</taxon>
    </lineage>
</organism>
<name>A0A0V0QIN7_PSEPJ</name>
<sequence length="258" mass="30479">MQYNQRINMLQEELRQDRMMKDTSMRMQSKEDHKYVNIDETTGLISSNQYGAVLKNRCQEISAANKYKQELINQYTKNGRVLSDCFEKMKVMSGIFDIEEVAKLYIQSEGQNRQLQNFVYEVEAEIREKREIERQQLKKINKLIQQNEQMKQMKESGNQADQISYLQEKIQEKQESAIQGQENMNKITSCYMNLAKQLVNSKFNVKGENKVFPEDLQLNHTNITFFLSEIDQFNGLNNLIKEKDNIPTEGVDREYLEK</sequence>
<protein>
    <submittedName>
        <fullName evidence="2">Uncharacterized protein</fullName>
    </submittedName>
</protein>
<dbReference type="Proteomes" id="UP000054937">
    <property type="component" value="Unassembled WGS sequence"/>
</dbReference>
<reference evidence="2 3" key="1">
    <citation type="journal article" date="2015" name="Sci. Rep.">
        <title>Genome of the facultative scuticociliatosis pathogen Pseudocohnilembus persalinus provides insight into its virulence through horizontal gene transfer.</title>
        <authorList>
            <person name="Xiong J."/>
            <person name="Wang G."/>
            <person name="Cheng J."/>
            <person name="Tian M."/>
            <person name="Pan X."/>
            <person name="Warren A."/>
            <person name="Jiang C."/>
            <person name="Yuan D."/>
            <person name="Miao W."/>
        </authorList>
    </citation>
    <scope>NUCLEOTIDE SEQUENCE [LARGE SCALE GENOMIC DNA]</scope>
    <source>
        <strain evidence="2">36N120E</strain>
    </source>
</reference>
<proteinExistence type="predicted"/>
<accession>A0A0V0QIN7</accession>